<dbReference type="Proteomes" id="UP000481153">
    <property type="component" value="Unassembled WGS sequence"/>
</dbReference>
<name>A0A6G0X3P0_9STRA</name>
<dbReference type="EMBL" id="VJMJ01000114">
    <property type="protein sequence ID" value="KAF0734432.1"/>
    <property type="molecule type" value="Genomic_DNA"/>
</dbReference>
<evidence type="ECO:0000313" key="2">
    <source>
        <dbReference type="EMBL" id="KAF0734432.1"/>
    </source>
</evidence>
<keyword evidence="3" id="KW-1185">Reference proteome</keyword>
<reference evidence="2 3" key="1">
    <citation type="submission" date="2019-07" db="EMBL/GenBank/DDBJ databases">
        <title>Genomics analysis of Aphanomyces spp. identifies a new class of oomycete effector associated with host adaptation.</title>
        <authorList>
            <person name="Gaulin E."/>
        </authorList>
    </citation>
    <scope>NUCLEOTIDE SEQUENCE [LARGE SCALE GENOMIC DNA]</scope>
    <source>
        <strain evidence="2 3">ATCC 201684</strain>
    </source>
</reference>
<protein>
    <submittedName>
        <fullName evidence="2">Uncharacterized protein</fullName>
    </submittedName>
</protein>
<accession>A0A6G0X3P0</accession>
<comment type="caution">
    <text evidence="2">The sequence shown here is derived from an EMBL/GenBank/DDBJ whole genome shotgun (WGS) entry which is preliminary data.</text>
</comment>
<sequence>MMKRALYRLPMHEANAPTLRWSMTVVSSAWRFSPAANTKSSSIRLIEKQCIGGGGDDKRIDPFEGSRHSNGHLSSTTTVGMKVDSKSPNSSASCLRAARASLHGRNDQPLDVFIMAEATITKSR</sequence>
<organism evidence="2 3">
    <name type="scientific">Aphanomyces euteiches</name>
    <dbReference type="NCBI Taxonomy" id="100861"/>
    <lineage>
        <taxon>Eukaryota</taxon>
        <taxon>Sar</taxon>
        <taxon>Stramenopiles</taxon>
        <taxon>Oomycota</taxon>
        <taxon>Saprolegniomycetes</taxon>
        <taxon>Saprolegniales</taxon>
        <taxon>Verrucalvaceae</taxon>
        <taxon>Aphanomyces</taxon>
    </lineage>
</organism>
<proteinExistence type="predicted"/>
<evidence type="ECO:0000313" key="3">
    <source>
        <dbReference type="Proteomes" id="UP000481153"/>
    </source>
</evidence>
<evidence type="ECO:0000256" key="1">
    <source>
        <dbReference type="SAM" id="MobiDB-lite"/>
    </source>
</evidence>
<dbReference type="AlphaFoldDB" id="A0A6G0X3P0"/>
<feature type="region of interest" description="Disordered" evidence="1">
    <location>
        <begin position="64"/>
        <end position="92"/>
    </location>
</feature>
<gene>
    <name evidence="2" type="ORF">Ae201684_008892</name>
</gene>